<dbReference type="EMBL" id="BT086024">
    <property type="protein sequence ID" value="ACR36377.1"/>
    <property type="molecule type" value="mRNA"/>
</dbReference>
<evidence type="ECO:0000313" key="2">
    <source>
        <dbReference type="EMBL" id="ACR36377.1"/>
    </source>
</evidence>
<feature type="region of interest" description="Disordered" evidence="1">
    <location>
        <begin position="34"/>
        <end position="62"/>
    </location>
</feature>
<dbReference type="AlphaFoldDB" id="C4J5C7"/>
<sequence length="325" mass="34556">MLPCDGCRRSAQWHWQEARQQHKRAKLLTMAAPARHSVPRVHAERKREPASAGPSGSIHGNIAERTAAAVEPGEVDGLGTERHHAVTVEQQPGPLLADLRGGRLGGTAGGEPVIWHGGVADEAVQPVAVADDLEEEREHLLGPALRLLHAAPHGGDAVVDGALLLLEAHHLRGHHGHVVPGGQLRGAGVLPLSASGTGGAAAAADDVAQEVRLAAQERRVGELPPVRINLAEAIGVELADEAGEVVVLEVRGEQRLREDEGVGDDEAVVAAAPADHPCRPGVLHHRVRLPHERRRRAASAARRHQLPCLVLPPFRYAKHSFTLVH</sequence>
<accession>C4J5C7</accession>
<name>C4J5C7_MAIZE</name>
<organism evidence="2">
    <name type="scientific">Zea mays</name>
    <name type="common">Maize</name>
    <dbReference type="NCBI Taxonomy" id="4577"/>
    <lineage>
        <taxon>Eukaryota</taxon>
        <taxon>Viridiplantae</taxon>
        <taxon>Streptophyta</taxon>
        <taxon>Embryophyta</taxon>
        <taxon>Tracheophyta</taxon>
        <taxon>Spermatophyta</taxon>
        <taxon>Magnoliopsida</taxon>
        <taxon>Liliopsida</taxon>
        <taxon>Poales</taxon>
        <taxon>Poaceae</taxon>
        <taxon>PACMAD clade</taxon>
        <taxon>Panicoideae</taxon>
        <taxon>Andropogonodae</taxon>
        <taxon>Andropogoneae</taxon>
        <taxon>Tripsacinae</taxon>
        <taxon>Zea</taxon>
    </lineage>
</organism>
<reference evidence="2" key="2">
    <citation type="submission" date="2012-06" db="EMBL/GenBank/DDBJ databases">
        <authorList>
            <person name="Yu Y."/>
            <person name="Currie J."/>
            <person name="Lomeli R."/>
            <person name="Angelova A."/>
            <person name="Collura K."/>
            <person name="Wissotski M."/>
            <person name="Campos D."/>
            <person name="Kudrna D."/>
            <person name="Golser W."/>
            <person name="Ashely E."/>
            <person name="Descour A."/>
            <person name="Fernandes J."/>
            <person name="Soderlund C."/>
            <person name="Walbot V."/>
        </authorList>
    </citation>
    <scope>NUCLEOTIDE SEQUENCE</scope>
    <source>
        <strain evidence="2">B73</strain>
    </source>
</reference>
<proteinExistence type="evidence at transcript level"/>
<dbReference type="EMBL" id="BT088138">
    <property type="protein sequence ID" value="ACR38491.1"/>
    <property type="molecule type" value="mRNA"/>
</dbReference>
<protein>
    <submittedName>
        <fullName evidence="2">Uncharacterized protein</fullName>
    </submittedName>
</protein>
<dbReference type="ExpressionAtlas" id="C4J5C7">
    <property type="expression patterns" value="baseline and differential"/>
</dbReference>
<evidence type="ECO:0000256" key="1">
    <source>
        <dbReference type="SAM" id="MobiDB-lite"/>
    </source>
</evidence>
<reference evidence="2" key="1">
    <citation type="journal article" date="2009" name="PLoS Genet.">
        <title>Sequencing, mapping, and analysis of 27,455 maize full-length cDNAs.</title>
        <authorList>
            <person name="Soderlund C."/>
            <person name="Descour A."/>
            <person name="Kudrna D."/>
            <person name="Bomhoff M."/>
            <person name="Boyd L."/>
            <person name="Currie J."/>
            <person name="Angelova A."/>
            <person name="Collura K."/>
            <person name="Wissotski M."/>
            <person name="Ashley E."/>
            <person name="Morrow D."/>
            <person name="Fernandes J."/>
            <person name="Walbot V."/>
            <person name="Yu Y."/>
        </authorList>
    </citation>
    <scope>NUCLEOTIDE SEQUENCE</scope>
    <source>
        <strain evidence="2">B73</strain>
    </source>
</reference>